<keyword evidence="3" id="KW-1185">Reference proteome</keyword>
<keyword evidence="1" id="KW-0732">Signal</keyword>
<dbReference type="RefSeq" id="WP_285190181.1">
    <property type="nucleotide sequence ID" value="NZ_CP126981.1"/>
</dbReference>
<feature type="chain" id="PRO_5046920225" description="Lipoprotein" evidence="1">
    <location>
        <begin position="21"/>
        <end position="154"/>
    </location>
</feature>
<dbReference type="PROSITE" id="PS51257">
    <property type="entry name" value="PROKAR_LIPOPROTEIN"/>
    <property type="match status" value="1"/>
</dbReference>
<dbReference type="EMBL" id="CP126981">
    <property type="protein sequence ID" value="WIM89451.1"/>
    <property type="molecule type" value="Genomic_DNA"/>
</dbReference>
<protein>
    <recommendedName>
        <fullName evidence="4">Lipoprotein</fullName>
    </recommendedName>
</protein>
<feature type="signal peptide" evidence="1">
    <location>
        <begin position="1"/>
        <end position="20"/>
    </location>
</feature>
<organism evidence="2 3">
    <name type="scientific">Candidatus Mycobacterium wuenschmannii</name>
    <dbReference type="NCBI Taxonomy" id="3027808"/>
    <lineage>
        <taxon>Bacteria</taxon>
        <taxon>Bacillati</taxon>
        <taxon>Actinomycetota</taxon>
        <taxon>Actinomycetes</taxon>
        <taxon>Mycobacteriales</taxon>
        <taxon>Mycobacteriaceae</taxon>
        <taxon>Mycobacterium</taxon>
    </lineage>
</organism>
<dbReference type="Proteomes" id="UP001236585">
    <property type="component" value="Chromosome"/>
</dbReference>
<sequence length="154" mass="16234">MGMRPLAAVWVVLVAATGCARGPAPAPHGETTMVASPSASAIALQPNDRGYVRIEVPSTSVDCSITAELVACQRFSGVWHDENGQVRHTVSITTGGEFHWVNADLGELQGRVALGFHTYAAQGWTIVAGPDETRFVDGHSGHGMTVDTAHVTPF</sequence>
<accession>A0ABY8W2Y6</accession>
<evidence type="ECO:0000313" key="3">
    <source>
        <dbReference type="Proteomes" id="UP001236585"/>
    </source>
</evidence>
<reference evidence="2 3" key="1">
    <citation type="journal article" date="2023" name="Microbiol. Resour. Announc.">
        <title>Complete Genome Sequence of Mycobacterium wuenschmanii, a novel Nontuberculous Mycobacterium Isolated from a captive population of Amazon Milk Frogs.</title>
        <authorList>
            <person name="Hicks J."/>
            <person name="Zeineldin M."/>
            <person name="Ward H."/>
            <person name="Wuenschmann A."/>
            <person name="Camp P."/>
            <person name="Farrell D."/>
            <person name="Lehman K."/>
            <person name="Thacker T."/>
            <person name="Cuthbert E."/>
        </authorList>
    </citation>
    <scope>NUCLEOTIDE SEQUENCE [LARGE SCALE GENOMIC DNA]</scope>
    <source>
        <strain evidence="2 3">Wuenschmanii</strain>
    </source>
</reference>
<evidence type="ECO:0000313" key="2">
    <source>
        <dbReference type="EMBL" id="WIM89451.1"/>
    </source>
</evidence>
<gene>
    <name evidence="2" type="ORF">PT015_08435</name>
</gene>
<evidence type="ECO:0008006" key="4">
    <source>
        <dbReference type="Google" id="ProtNLM"/>
    </source>
</evidence>
<proteinExistence type="predicted"/>
<evidence type="ECO:0000256" key="1">
    <source>
        <dbReference type="SAM" id="SignalP"/>
    </source>
</evidence>
<name>A0ABY8W2Y6_9MYCO</name>